<feature type="compositionally biased region" description="Basic residues" evidence="1">
    <location>
        <begin position="64"/>
        <end position="74"/>
    </location>
</feature>
<evidence type="ECO:0000256" key="2">
    <source>
        <dbReference type="SAM" id="Phobius"/>
    </source>
</evidence>
<dbReference type="GeneID" id="79826171"/>
<feature type="signal peptide" evidence="3">
    <location>
        <begin position="1"/>
        <end position="19"/>
    </location>
</feature>
<feature type="chain" id="PRO_5020232863" evidence="3">
    <location>
        <begin position="20"/>
        <end position="212"/>
    </location>
</feature>
<organism evidence="4 5">
    <name type="scientific">Leptospira meyeri</name>
    <dbReference type="NCBI Taxonomy" id="29508"/>
    <lineage>
        <taxon>Bacteria</taxon>
        <taxon>Pseudomonadati</taxon>
        <taxon>Spirochaetota</taxon>
        <taxon>Spirochaetia</taxon>
        <taxon>Leptospirales</taxon>
        <taxon>Leptospiraceae</taxon>
        <taxon>Leptospira</taxon>
    </lineage>
</organism>
<keyword evidence="3" id="KW-0732">Signal</keyword>
<keyword evidence="2" id="KW-1133">Transmembrane helix</keyword>
<name>A0A4R8MWP4_LEPME</name>
<keyword evidence="2" id="KW-0472">Membrane</keyword>
<dbReference type="InterPro" id="IPR030951">
    <property type="entry name" value="Sec_Non_Glob"/>
</dbReference>
<evidence type="ECO:0000313" key="5">
    <source>
        <dbReference type="Proteomes" id="UP000294684"/>
    </source>
</evidence>
<dbReference type="RefSeq" id="WP_004788367.1">
    <property type="nucleotide sequence ID" value="NZ_RQGE01000023.1"/>
</dbReference>
<proteinExistence type="predicted"/>
<feature type="transmembrane region" description="Helical" evidence="2">
    <location>
        <begin position="180"/>
        <end position="198"/>
    </location>
</feature>
<reference evidence="4 5" key="1">
    <citation type="submission" date="2019-03" db="EMBL/GenBank/DDBJ databases">
        <title>Genomic Encyclopedia of Archaeal and Bacterial Type Strains, Phase II (KMG-II): from individual species to whole genera.</title>
        <authorList>
            <person name="Goeker M."/>
        </authorList>
    </citation>
    <scope>NUCLEOTIDE SEQUENCE [LARGE SCALE GENOMIC DNA]</scope>
    <source>
        <strain evidence="4 5">DSM 21537</strain>
    </source>
</reference>
<evidence type="ECO:0000313" key="4">
    <source>
        <dbReference type="EMBL" id="TDY71852.1"/>
    </source>
</evidence>
<accession>A0A4R8MWP4</accession>
<dbReference type="STRING" id="1193051.LEP1GSC017_3133"/>
<evidence type="ECO:0000256" key="3">
    <source>
        <dbReference type="SAM" id="SignalP"/>
    </source>
</evidence>
<evidence type="ECO:0000256" key="1">
    <source>
        <dbReference type="SAM" id="MobiDB-lite"/>
    </source>
</evidence>
<keyword evidence="5" id="KW-1185">Reference proteome</keyword>
<feature type="region of interest" description="Disordered" evidence="1">
    <location>
        <begin position="57"/>
        <end position="101"/>
    </location>
</feature>
<keyword evidence="2" id="KW-0812">Transmembrane</keyword>
<dbReference type="EMBL" id="SORO01000001">
    <property type="protein sequence ID" value="TDY71852.1"/>
    <property type="molecule type" value="Genomic_DNA"/>
</dbReference>
<gene>
    <name evidence="4" type="ORF">CLV96_0829</name>
</gene>
<dbReference type="AlphaFoldDB" id="A0A4R8MWP4"/>
<dbReference type="OrthoDB" id="345779at2"/>
<dbReference type="Proteomes" id="UP000294684">
    <property type="component" value="Unassembled WGS sequence"/>
</dbReference>
<comment type="caution">
    <text evidence="4">The sequence shown here is derived from an EMBL/GenBank/DDBJ whole genome shotgun (WGS) entry which is preliminary data.</text>
</comment>
<protein>
    <submittedName>
        <fullName evidence="4">Sec region non-globular protein</fullName>
    </submittedName>
</protein>
<feature type="compositionally biased region" description="Polar residues" evidence="1">
    <location>
        <begin position="77"/>
        <end position="100"/>
    </location>
</feature>
<sequence>MKRLFLITVTLCFSVSLFAQEGLDFLDKVNDKPKSTTTKPKEETNVITTKKQTNIVTTTGTTTGKKKKSKKKSKQNQLTGETLPQNTNLVSNPNQNTTVPVTDKSLPGLDKQVAVVEEEEVVNNGMWMDSNVSVEPTGLPGFASDLKMGKTETGSVETNLSSNKETGKSLFSFSDFFAKYKKAMMILGIIILFAFYRLRSARPGSSSRSYRR</sequence>
<dbReference type="NCBIfam" id="TIGR04420">
    <property type="entry name" value="Sec_Non_Glob"/>
    <property type="match status" value="1"/>
</dbReference>